<feature type="transmembrane region" description="Helical" evidence="8">
    <location>
        <begin position="83"/>
        <end position="101"/>
    </location>
</feature>
<feature type="binding site" evidence="7">
    <location>
        <position position="70"/>
    </location>
    <ligand>
        <name>Zn(2+)</name>
        <dbReference type="ChEBI" id="CHEBI:29105"/>
        <note>catalytic</note>
    </ligand>
</feature>
<keyword evidence="6" id="KW-0479">Metal-binding</keyword>
<proteinExistence type="predicted"/>
<evidence type="ECO:0000256" key="4">
    <source>
        <dbReference type="ARBA" id="ARBA00022989"/>
    </source>
</evidence>
<evidence type="ECO:0008006" key="11">
    <source>
        <dbReference type="Google" id="ProtNLM"/>
    </source>
</evidence>
<keyword evidence="2 8" id="KW-0812">Transmembrane</keyword>
<keyword evidence="6" id="KW-0106">Calcium</keyword>
<feature type="transmembrane region" description="Helical" evidence="8">
    <location>
        <begin position="147"/>
        <end position="164"/>
    </location>
</feature>
<evidence type="ECO:0000256" key="2">
    <source>
        <dbReference type="ARBA" id="ARBA00022692"/>
    </source>
</evidence>
<dbReference type="GO" id="GO:0006672">
    <property type="term" value="P:ceramide metabolic process"/>
    <property type="evidence" value="ECO:0007669"/>
    <property type="project" value="InterPro"/>
</dbReference>
<evidence type="ECO:0000313" key="9">
    <source>
        <dbReference type="EMBL" id="NEK21193.1"/>
    </source>
</evidence>
<name>A0A6P0C9J6_9RHOB</name>
<comment type="cofactor">
    <cofactor evidence="7">
        <name>Zn(2+)</name>
        <dbReference type="ChEBI" id="CHEBI:29105"/>
    </cofactor>
</comment>
<evidence type="ECO:0000256" key="5">
    <source>
        <dbReference type="ARBA" id="ARBA00023136"/>
    </source>
</evidence>
<dbReference type="AlphaFoldDB" id="A0A6P0C9J6"/>
<feature type="binding site" evidence="6">
    <location>
        <position position="21"/>
    </location>
    <ligand>
        <name>Ca(2+)</name>
        <dbReference type="ChEBI" id="CHEBI:29108"/>
    </ligand>
</feature>
<keyword evidence="10" id="KW-1185">Reference proteome</keyword>
<feature type="binding site" evidence="7">
    <location>
        <position position="202"/>
    </location>
    <ligand>
        <name>Zn(2+)</name>
        <dbReference type="ChEBI" id="CHEBI:29105"/>
        <note>catalytic</note>
    </ligand>
</feature>
<keyword evidence="4 8" id="KW-1133">Transmembrane helix</keyword>
<evidence type="ECO:0000313" key="10">
    <source>
        <dbReference type="Proteomes" id="UP000468591"/>
    </source>
</evidence>
<dbReference type="GO" id="GO:0016811">
    <property type="term" value="F:hydrolase activity, acting on carbon-nitrogen (but not peptide) bonds, in linear amides"/>
    <property type="evidence" value="ECO:0007669"/>
    <property type="project" value="InterPro"/>
</dbReference>
<keyword evidence="3" id="KW-0378">Hydrolase</keyword>
<organism evidence="9 10">
    <name type="scientific">Sulfitobacter sediminilitoris</name>
    <dbReference type="NCBI Taxonomy" id="2698830"/>
    <lineage>
        <taxon>Bacteria</taxon>
        <taxon>Pseudomonadati</taxon>
        <taxon>Pseudomonadota</taxon>
        <taxon>Alphaproteobacteria</taxon>
        <taxon>Rhodobacterales</taxon>
        <taxon>Roseobacteraceae</taxon>
        <taxon>Sulfitobacter</taxon>
    </lineage>
</organism>
<evidence type="ECO:0000256" key="6">
    <source>
        <dbReference type="PIRSR" id="PIRSR608901-1"/>
    </source>
</evidence>
<feature type="transmembrane region" description="Helical" evidence="8">
    <location>
        <begin position="171"/>
        <end position="189"/>
    </location>
</feature>
<feature type="transmembrane region" description="Helical" evidence="8">
    <location>
        <begin position="201"/>
        <end position="221"/>
    </location>
</feature>
<dbReference type="EMBL" id="JAABNT010000001">
    <property type="protein sequence ID" value="NEK21193.1"/>
    <property type="molecule type" value="Genomic_DNA"/>
</dbReference>
<feature type="binding site" evidence="7">
    <location>
        <position position="206"/>
    </location>
    <ligand>
        <name>Zn(2+)</name>
        <dbReference type="ChEBI" id="CHEBI:29105"/>
        <note>catalytic</note>
    </ligand>
</feature>
<dbReference type="Proteomes" id="UP000468591">
    <property type="component" value="Unassembled WGS sequence"/>
</dbReference>
<reference evidence="9 10" key="1">
    <citation type="submission" date="2020-01" db="EMBL/GenBank/DDBJ databases">
        <title>Sulfitobacter sediminilitoris sp. nov., isolated from a tidal flat.</title>
        <authorList>
            <person name="Park S."/>
            <person name="Yoon J.-H."/>
        </authorList>
    </citation>
    <scope>NUCLEOTIDE SEQUENCE [LARGE SCALE GENOMIC DNA]</scope>
    <source>
        <strain evidence="9 10">JBTF-M27</strain>
    </source>
</reference>
<keyword evidence="5 8" id="KW-0472">Membrane</keyword>
<protein>
    <recommendedName>
        <fullName evidence="11">Ceramidase</fullName>
    </recommendedName>
</protein>
<dbReference type="RefSeq" id="WP_164352024.1">
    <property type="nucleotide sequence ID" value="NZ_JAABNT010000001.1"/>
</dbReference>
<evidence type="ECO:0000256" key="8">
    <source>
        <dbReference type="SAM" id="Phobius"/>
    </source>
</evidence>
<accession>A0A6P0C9J6</accession>
<feature type="transmembrane region" description="Helical" evidence="8">
    <location>
        <begin position="52"/>
        <end position="77"/>
    </location>
</feature>
<keyword evidence="7" id="KW-0862">Zinc</keyword>
<evidence type="ECO:0000256" key="3">
    <source>
        <dbReference type="ARBA" id="ARBA00022801"/>
    </source>
</evidence>
<dbReference type="GO" id="GO:0046872">
    <property type="term" value="F:metal ion binding"/>
    <property type="evidence" value="ECO:0007669"/>
    <property type="project" value="UniProtKB-KW"/>
</dbReference>
<feature type="transmembrane region" description="Helical" evidence="8">
    <location>
        <begin position="108"/>
        <end position="125"/>
    </location>
</feature>
<dbReference type="Pfam" id="PF05875">
    <property type="entry name" value="Ceramidase"/>
    <property type="match status" value="1"/>
</dbReference>
<feature type="transmembrane region" description="Helical" evidence="8">
    <location>
        <begin position="23"/>
        <end position="40"/>
    </location>
</feature>
<gene>
    <name evidence="9" type="ORF">GV827_02085</name>
</gene>
<evidence type="ECO:0000256" key="7">
    <source>
        <dbReference type="PIRSR" id="PIRSR608901-2"/>
    </source>
</evidence>
<evidence type="ECO:0000256" key="1">
    <source>
        <dbReference type="ARBA" id="ARBA00004141"/>
    </source>
</evidence>
<sequence length="230" mass="25547">MDWFAPVDIYCERTDSRLWSEPLNAVSNLAFILAALWGAFEARKRGITRFSVWLLIGLAFCIGVGSFLFHTFATVWASFADTVPIWTFVAAYALISMALIGGAPPRRIAVIVIVAVALVTVLWLANDSPDTSAPAAPEPSRFNGSEQYLPAVIAMLIFTAVTHLRAHPIRWWFTAATVTFFISLTLRTFDMALCDVWPYGTHVFWHLLNGSMIALLLQALIRQITRTTAP</sequence>
<comment type="subcellular location">
    <subcellularLocation>
        <location evidence="1">Membrane</location>
        <topology evidence="1">Multi-pass membrane protein</topology>
    </subcellularLocation>
</comment>
<dbReference type="InterPro" id="IPR008901">
    <property type="entry name" value="ACER"/>
</dbReference>
<comment type="caution">
    <text evidence="9">The sequence shown here is derived from an EMBL/GenBank/DDBJ whole genome shotgun (WGS) entry which is preliminary data.</text>
</comment>
<dbReference type="GO" id="GO:0016020">
    <property type="term" value="C:membrane"/>
    <property type="evidence" value="ECO:0007669"/>
    <property type="project" value="UniProtKB-SubCell"/>
</dbReference>